<dbReference type="STRING" id="660517.SAMN04487946_110109"/>
<keyword evidence="1" id="KW-0472">Membrane</keyword>
<accession>A0A1H3IP29</accession>
<evidence type="ECO:0000256" key="1">
    <source>
        <dbReference type="SAM" id="Phobius"/>
    </source>
</evidence>
<name>A0A1H3IP29_9EURY</name>
<feature type="transmembrane region" description="Helical" evidence="1">
    <location>
        <begin position="43"/>
        <end position="64"/>
    </location>
</feature>
<keyword evidence="3" id="KW-1185">Reference proteome</keyword>
<sequence>MVHADLSASVATGIVAVKTGILVLGGLITYFSLKAYRSTGARALRSLAIGFGIITLGSLLGGTFDFILGVDITTGILIDAALTFVGFAVITYSLYAE</sequence>
<keyword evidence="1" id="KW-0812">Transmembrane</keyword>
<gene>
    <name evidence="2" type="ORF">SAMN04487946_110109</name>
</gene>
<dbReference type="AlphaFoldDB" id="A0A1H3IP29"/>
<protein>
    <recommendedName>
        <fullName evidence="4">YapH protein</fullName>
    </recommendedName>
</protein>
<reference evidence="3" key="1">
    <citation type="submission" date="2016-10" db="EMBL/GenBank/DDBJ databases">
        <authorList>
            <person name="Varghese N."/>
            <person name="Submissions S."/>
        </authorList>
    </citation>
    <scope>NUCLEOTIDE SEQUENCE [LARGE SCALE GENOMIC DNA]</scope>
    <source>
        <strain evidence="3">CGMCC 1.10118</strain>
    </source>
</reference>
<feature type="transmembrane region" description="Helical" evidence="1">
    <location>
        <begin position="76"/>
        <end position="95"/>
    </location>
</feature>
<dbReference type="EMBL" id="FNPB01000010">
    <property type="protein sequence ID" value="SDY29460.1"/>
    <property type="molecule type" value="Genomic_DNA"/>
</dbReference>
<organism evidence="2 3">
    <name type="scientific">Halobellus clavatus</name>
    <dbReference type="NCBI Taxonomy" id="660517"/>
    <lineage>
        <taxon>Archaea</taxon>
        <taxon>Methanobacteriati</taxon>
        <taxon>Methanobacteriota</taxon>
        <taxon>Stenosarchaea group</taxon>
        <taxon>Halobacteria</taxon>
        <taxon>Halobacteriales</taxon>
        <taxon>Haloferacaceae</taxon>
        <taxon>Halobellus</taxon>
    </lineage>
</organism>
<dbReference type="OrthoDB" id="170398at2157"/>
<dbReference type="RefSeq" id="WP_089768384.1">
    <property type="nucleotide sequence ID" value="NZ_FNPB01000010.1"/>
</dbReference>
<dbReference type="Pfam" id="PF24365">
    <property type="entry name" value="DUF7521"/>
    <property type="match status" value="1"/>
</dbReference>
<dbReference type="InterPro" id="IPR055943">
    <property type="entry name" value="DUF7521"/>
</dbReference>
<feature type="transmembrane region" description="Helical" evidence="1">
    <location>
        <begin position="6"/>
        <end position="31"/>
    </location>
</feature>
<keyword evidence="1" id="KW-1133">Transmembrane helix</keyword>
<evidence type="ECO:0000313" key="3">
    <source>
        <dbReference type="Proteomes" id="UP000199170"/>
    </source>
</evidence>
<dbReference type="Proteomes" id="UP000199170">
    <property type="component" value="Unassembled WGS sequence"/>
</dbReference>
<evidence type="ECO:0000313" key="2">
    <source>
        <dbReference type="EMBL" id="SDY29460.1"/>
    </source>
</evidence>
<proteinExistence type="predicted"/>
<evidence type="ECO:0008006" key="4">
    <source>
        <dbReference type="Google" id="ProtNLM"/>
    </source>
</evidence>